<dbReference type="Proteomes" id="UP001055159">
    <property type="component" value="Chromosome"/>
</dbReference>
<keyword evidence="2 8" id="KW-0378">Hydrolase</keyword>
<dbReference type="SUPFAM" id="SSF49785">
    <property type="entry name" value="Galactose-binding domain-like"/>
    <property type="match status" value="1"/>
</dbReference>
<comment type="similarity">
    <text evidence="1">Belongs to the glycosyl hydrolase 2 family.</text>
</comment>
<evidence type="ECO:0000313" key="8">
    <source>
        <dbReference type="EMBL" id="ULP34569.1"/>
    </source>
</evidence>
<dbReference type="Pfam" id="PF00703">
    <property type="entry name" value="Glyco_hydro_2"/>
    <property type="match status" value="1"/>
</dbReference>
<dbReference type="InterPro" id="IPR041351">
    <property type="entry name" value="Ig_GlcNase"/>
</dbReference>
<dbReference type="InterPro" id="IPR013783">
    <property type="entry name" value="Ig-like_fold"/>
</dbReference>
<protein>
    <submittedName>
        <fullName evidence="8">Glycoside hydrolase</fullName>
    </submittedName>
</protein>
<proteinExistence type="inferred from homology"/>
<feature type="domain" description="Glycoside hydrolase family 2 immunoglobulin-like beta-sandwich" evidence="4">
    <location>
        <begin position="255"/>
        <end position="357"/>
    </location>
</feature>
<dbReference type="PANTHER" id="PTHR43536:SF1">
    <property type="entry name" value="MANNOSYLGLYCOPROTEIN ENDO-BETA-MANNOSIDASE"/>
    <property type="match status" value="1"/>
</dbReference>
<evidence type="ECO:0000256" key="2">
    <source>
        <dbReference type="ARBA" id="ARBA00022801"/>
    </source>
</evidence>
<dbReference type="InterPro" id="IPR017853">
    <property type="entry name" value="GH"/>
</dbReference>
<dbReference type="GO" id="GO:0016787">
    <property type="term" value="F:hydrolase activity"/>
    <property type="evidence" value="ECO:0007669"/>
    <property type="project" value="UniProtKB-KW"/>
</dbReference>
<dbReference type="SUPFAM" id="SSF49303">
    <property type="entry name" value="beta-Galactosidase/glucuronidase domain"/>
    <property type="match status" value="3"/>
</dbReference>
<evidence type="ECO:0000259" key="5">
    <source>
        <dbReference type="Pfam" id="PF17786"/>
    </source>
</evidence>
<name>A0ABY3U4N6_9MYCO</name>
<evidence type="ECO:0000259" key="4">
    <source>
        <dbReference type="Pfam" id="PF00703"/>
    </source>
</evidence>
<dbReference type="Gene3D" id="2.60.120.260">
    <property type="entry name" value="Galactose-binding domain-like"/>
    <property type="match status" value="1"/>
</dbReference>
<evidence type="ECO:0000259" key="7">
    <source>
        <dbReference type="Pfam" id="PF22666"/>
    </source>
</evidence>
<dbReference type="EMBL" id="CP092427">
    <property type="protein sequence ID" value="ULP34569.1"/>
    <property type="molecule type" value="Genomic_DNA"/>
</dbReference>
<gene>
    <name evidence="8" type="ORF">MJO55_14580</name>
</gene>
<accession>A0ABY3U4N6</accession>
<evidence type="ECO:0000313" key="9">
    <source>
        <dbReference type="Proteomes" id="UP001055159"/>
    </source>
</evidence>
<dbReference type="InterPro" id="IPR036156">
    <property type="entry name" value="Beta-gal/glucu_dom_sf"/>
</dbReference>
<dbReference type="Pfam" id="PF17786">
    <property type="entry name" value="Mannosidase_ig"/>
    <property type="match status" value="1"/>
</dbReference>
<organism evidence="8 9">
    <name type="scientific">Mycolicibacterium rufum</name>
    <dbReference type="NCBI Taxonomy" id="318424"/>
    <lineage>
        <taxon>Bacteria</taxon>
        <taxon>Bacillati</taxon>
        <taxon>Actinomycetota</taxon>
        <taxon>Actinomycetes</taxon>
        <taxon>Mycobacteriales</taxon>
        <taxon>Mycobacteriaceae</taxon>
        <taxon>Mycolicibacterium</taxon>
    </lineage>
</organism>
<dbReference type="InterPro" id="IPR054593">
    <property type="entry name" value="Beta-mannosidase-like_N2"/>
</dbReference>
<dbReference type="InterPro" id="IPR041447">
    <property type="entry name" value="Mannosidase_ig"/>
</dbReference>
<dbReference type="Gene3D" id="3.20.20.80">
    <property type="entry name" value="Glycosidases"/>
    <property type="match status" value="1"/>
</dbReference>
<dbReference type="Pfam" id="PF18368">
    <property type="entry name" value="Ig_GlcNase"/>
    <property type="match status" value="1"/>
</dbReference>
<feature type="domain" description="Exo-beta-D-glucosaminidase Ig-fold" evidence="6">
    <location>
        <begin position="811"/>
        <end position="909"/>
    </location>
</feature>
<dbReference type="InterPro" id="IPR006102">
    <property type="entry name" value="Ig-like_GH2"/>
</dbReference>
<dbReference type="Pfam" id="PF22666">
    <property type="entry name" value="Glyco_hydro_2_N2"/>
    <property type="match status" value="1"/>
</dbReference>
<keyword evidence="9" id="KW-1185">Reference proteome</keyword>
<dbReference type="Gene3D" id="2.60.40.10">
    <property type="entry name" value="Immunoglobulins"/>
    <property type="match status" value="3"/>
</dbReference>
<feature type="domain" description="Beta-mannosidase-like galactose-binding" evidence="7">
    <location>
        <begin position="66"/>
        <end position="179"/>
    </location>
</feature>
<evidence type="ECO:0000256" key="1">
    <source>
        <dbReference type="ARBA" id="ARBA00007401"/>
    </source>
</evidence>
<keyword evidence="3" id="KW-0326">Glycosidase</keyword>
<evidence type="ECO:0000259" key="6">
    <source>
        <dbReference type="Pfam" id="PF18368"/>
    </source>
</evidence>
<dbReference type="SUPFAM" id="SSF51445">
    <property type="entry name" value="(Trans)glycosidases"/>
    <property type="match status" value="1"/>
</dbReference>
<reference evidence="8" key="1">
    <citation type="submission" date="2022-08" db="EMBL/GenBank/DDBJ databases">
        <title>Whole genome sequencing of non-tuberculosis mycobacteria type-strains.</title>
        <authorList>
            <person name="Igarashi Y."/>
            <person name="Osugi A."/>
            <person name="Mitarai S."/>
        </authorList>
    </citation>
    <scope>NUCLEOTIDE SEQUENCE</scope>
    <source>
        <strain evidence="8">JCM 16372</strain>
    </source>
</reference>
<feature type="domain" description="Mannosidase Ig/CBM-like" evidence="5">
    <location>
        <begin position="709"/>
        <end position="790"/>
    </location>
</feature>
<dbReference type="InterPro" id="IPR043534">
    <property type="entry name" value="EBDG/EBM"/>
</dbReference>
<evidence type="ECO:0000256" key="3">
    <source>
        <dbReference type="ARBA" id="ARBA00023295"/>
    </source>
</evidence>
<dbReference type="InterPro" id="IPR008979">
    <property type="entry name" value="Galactose-bd-like_sf"/>
</dbReference>
<dbReference type="PANTHER" id="PTHR43536">
    <property type="entry name" value="MANNOSYLGLYCOPROTEIN ENDO-BETA-MANNOSIDASE"/>
    <property type="match status" value="1"/>
</dbReference>
<dbReference type="RefSeq" id="WP_239735231.1">
    <property type="nucleotide sequence ID" value="NZ_CP092427.2"/>
</dbReference>
<sequence length="917" mass="101307">MRAALVIVVLAALVAVLGVADLPEVARPTPAPARVELAEGWRLISARVAGQDGAAVSAPGYSDAGWHSIARMPATVLQALQADGSYPDLYGGTNLRDEVPQDLYTQDWWYRTTFDAPRGHSTYLLEFPGINYRAEVWLNGHRVADAYQVVGMHAAHQIDATPWIHRGGPNVLAVKVTPEQALQDVDGVELADSWYDWINWRYLGYRAPPGARPVNNSFVADRNAGIWKPVSLRMTQDVALGASSVNSDLPLPQTDSARLTVYTSVRNYAATAVRGVVRATISRAGKPDVVVERRVVLAAGEQRDIEFGPADYPQLSVDHPDLWWPYTMGDPALYDLRTEFRRFGRASDERLQRFGIREVSQHRDADTSHPELGTGGNFYLTVNGRDLAVRGAAYAPDLLYADDPARDAATLRYAKDLGLNMLRLEGKFPGERLVDMADELGIPLMLGWMCCNQWEKWSQWDGEDQRVARDSLTSQIAMLRSHASAFVWANGSDGTPPPDLLADYRRILEQLHWPGAVVDTVSSFARDADGRVLWDGIHMAGPYSWRPPSYWFAGRYGAARGANAEQGDNEHIPPMASLRRFIPPDKLWPINDTWYFHAGANTSNAALTTIRRAIDRRYGPSTSAEMFTAKAQLAHYESTRAQFEAFAAGGWDTHKMTVYWMLNNHWPSFFGHLFDYYLRPGGAYFGAKKGLRPLSAVFDAYATGDHSRATVTVVNQTPTAQRGLTVRLRVYDLQGRVREDRTSGPVDVAAGGHAAALTLPRVARDSRVFFVRLDLRDAAGALIADNTYWQSQRRDDVGDPTNDQAFELRPAAWADMTALNTMPRGRLEVTAVRTADGVAIRLRNPGRGVAFFARAELLAGPDADADELLPVTYTDNYVTVFGGETVEIRGAPLTAGARADWVRVSGYNTAPVVVPVR</sequence>